<dbReference type="Gene3D" id="2.40.70.10">
    <property type="entry name" value="Acid Proteases"/>
    <property type="match status" value="1"/>
</dbReference>
<name>A0AAN9TSX0_9HEMI</name>
<dbReference type="EMBL" id="JBBCAQ010000010">
    <property type="protein sequence ID" value="KAK7602296.1"/>
    <property type="molecule type" value="Genomic_DNA"/>
</dbReference>
<sequence>MPEKNAMNKPNPSNPKTVQFSNIRNNLEFKPVYFMFMGYVILGDRLAVEFLYKNLENTNVSKCSKISELLCNKTNDSETLLANIYNFPKNITKAIIILGHDEHQQQNFHQEKFLDNLEKIVKKLKEFRVSNIIVGKVIPKFCKIEDLQYWSLVNTLNAKIHDLCITHKTQFINLDQVVLQFDQTKNYNQGQFYFSKDKTPRFRIISSRISEKGQLTDIAYQIMASKIEWLIKEMEKPKPKVNLTESHSNDVSKIDEVCKSSTLSEDRTNSNLEPTINTIEFDVEIPKEFRTKPIVSSLITDSGYKEVDDYKDRDENKEVISIKIQDYLYAPYVLFEINGHVLPALVDSGSPYTFINEDVFTLIAKNADPSEIRRVAAAQISVKGVLGKRPAKVIENAHTVIKFIDPGLQRISAWSVMRVIRGFNTPIILGREFLEVYSSKIGFGIRKGFTFLKPGTKEKVRLKIYNCNEIKRLVMEKTLEDPHNFLKSCKVSTIKPMPIISMIEPIEVLRHDGYFQSVENQRELLEKCSDVNEMNDFVQEVLEGQYSKITDKISPDLPIPVMLYPHGHEEPYQPSPLPGFKSPVRQNTNHRQKFSVLDKKIYHTYTMAKEYLRRPIVMTCDSVPMTHQRDTRNEQRVMISGCHRKMVHSRVRIAHMPIFELRIHLFTSPYSSHSHLFLKNIKKFAYCSTFFPVSPNTPSYCVSNDIDFG</sequence>
<organism evidence="1 2">
    <name type="scientific">Parthenolecanium corni</name>
    <dbReference type="NCBI Taxonomy" id="536013"/>
    <lineage>
        <taxon>Eukaryota</taxon>
        <taxon>Metazoa</taxon>
        <taxon>Ecdysozoa</taxon>
        <taxon>Arthropoda</taxon>
        <taxon>Hexapoda</taxon>
        <taxon>Insecta</taxon>
        <taxon>Pterygota</taxon>
        <taxon>Neoptera</taxon>
        <taxon>Paraneoptera</taxon>
        <taxon>Hemiptera</taxon>
        <taxon>Sternorrhyncha</taxon>
        <taxon>Coccoidea</taxon>
        <taxon>Coccidae</taxon>
        <taxon>Parthenolecanium</taxon>
    </lineage>
</organism>
<evidence type="ECO:0000313" key="2">
    <source>
        <dbReference type="Proteomes" id="UP001367676"/>
    </source>
</evidence>
<dbReference type="SUPFAM" id="SSF50630">
    <property type="entry name" value="Acid proteases"/>
    <property type="match status" value="1"/>
</dbReference>
<reference evidence="1 2" key="1">
    <citation type="submission" date="2024-03" db="EMBL/GenBank/DDBJ databases">
        <title>Adaptation during the transition from Ophiocordyceps entomopathogen to insect associate is accompanied by gene loss and intensified selection.</title>
        <authorList>
            <person name="Ward C.M."/>
            <person name="Onetto C.A."/>
            <person name="Borneman A.R."/>
        </authorList>
    </citation>
    <scope>NUCLEOTIDE SEQUENCE [LARGE SCALE GENOMIC DNA]</scope>
    <source>
        <strain evidence="1">AWRI1</strain>
        <tissue evidence="1">Single Adult Female</tissue>
    </source>
</reference>
<dbReference type="SUPFAM" id="SSF52266">
    <property type="entry name" value="SGNH hydrolase"/>
    <property type="match status" value="1"/>
</dbReference>
<gene>
    <name evidence="1" type="ORF">V9T40_009737</name>
</gene>
<dbReference type="InterPro" id="IPR036514">
    <property type="entry name" value="SGNH_hydro_sf"/>
</dbReference>
<dbReference type="Gene3D" id="3.40.50.1110">
    <property type="entry name" value="SGNH hydrolase"/>
    <property type="match status" value="1"/>
</dbReference>
<dbReference type="CDD" id="cd00303">
    <property type="entry name" value="retropepsin_like"/>
    <property type="match status" value="1"/>
</dbReference>
<evidence type="ECO:0000313" key="1">
    <source>
        <dbReference type="EMBL" id="KAK7602296.1"/>
    </source>
</evidence>
<comment type="caution">
    <text evidence="1">The sequence shown here is derived from an EMBL/GenBank/DDBJ whole genome shotgun (WGS) entry which is preliminary data.</text>
</comment>
<keyword evidence="2" id="KW-1185">Reference proteome</keyword>
<accession>A0AAN9TSX0</accession>
<dbReference type="AlphaFoldDB" id="A0AAN9TSX0"/>
<dbReference type="Proteomes" id="UP001367676">
    <property type="component" value="Unassembled WGS sequence"/>
</dbReference>
<protein>
    <submittedName>
        <fullName evidence="1">Uncharacterized protein</fullName>
    </submittedName>
</protein>
<proteinExistence type="predicted"/>
<dbReference type="InterPro" id="IPR021109">
    <property type="entry name" value="Peptidase_aspartic_dom_sf"/>
</dbReference>